<protein>
    <submittedName>
        <fullName evidence="2">Uncharacterized protein</fullName>
    </submittedName>
</protein>
<dbReference type="Proteomes" id="UP000054166">
    <property type="component" value="Unassembled WGS sequence"/>
</dbReference>
<gene>
    <name evidence="2" type="ORF">PILCRDRAFT_4304</name>
</gene>
<evidence type="ECO:0000313" key="2">
    <source>
        <dbReference type="EMBL" id="KIM87083.1"/>
    </source>
</evidence>
<dbReference type="InParanoid" id="A0A0C3BKV9"/>
<accession>A0A0C3BKV9</accession>
<evidence type="ECO:0000256" key="1">
    <source>
        <dbReference type="SAM" id="MobiDB-lite"/>
    </source>
</evidence>
<feature type="region of interest" description="Disordered" evidence="1">
    <location>
        <begin position="1"/>
        <end position="108"/>
    </location>
</feature>
<sequence length="250" mass="28215">MRNQPKANYRPGGSGGHNAPKPGARQSTPRPHNPNYKLKNDSSGKKPIPLDQVELFAAQVIDEDKESPSVEADEEQEQHSVPEESAVEDDEDHSDPQGSQYESDQDDYPLNKYEEYIKVKEDDDDDADIVYIHAARASTDEELVEDIADTSSVSDGTSTTVESTNTSVELTDILSDMTPNELLLTLSENTRIEIYMHRKTQEEPNWTPPKITIDVERCKYSSKVGNKLLRMGYTYEEEEFDSEWIQSLAV</sequence>
<reference evidence="2 3" key="1">
    <citation type="submission" date="2014-04" db="EMBL/GenBank/DDBJ databases">
        <authorList>
            <consortium name="DOE Joint Genome Institute"/>
            <person name="Kuo A."/>
            <person name="Tarkka M."/>
            <person name="Buscot F."/>
            <person name="Kohler A."/>
            <person name="Nagy L.G."/>
            <person name="Floudas D."/>
            <person name="Copeland A."/>
            <person name="Barry K.W."/>
            <person name="Cichocki N."/>
            <person name="Veneault-Fourrey C."/>
            <person name="LaButti K."/>
            <person name="Lindquist E.A."/>
            <person name="Lipzen A."/>
            <person name="Lundell T."/>
            <person name="Morin E."/>
            <person name="Murat C."/>
            <person name="Sun H."/>
            <person name="Tunlid A."/>
            <person name="Henrissat B."/>
            <person name="Grigoriev I.V."/>
            <person name="Hibbett D.S."/>
            <person name="Martin F."/>
            <person name="Nordberg H.P."/>
            <person name="Cantor M.N."/>
            <person name="Hua S.X."/>
        </authorList>
    </citation>
    <scope>NUCLEOTIDE SEQUENCE [LARGE SCALE GENOMIC DNA]</scope>
    <source>
        <strain evidence="2 3">F 1598</strain>
    </source>
</reference>
<dbReference type="AlphaFoldDB" id="A0A0C3BKV9"/>
<dbReference type="HOGENOM" id="CLU_1111730_0_0_1"/>
<keyword evidence="3" id="KW-1185">Reference proteome</keyword>
<reference evidence="3" key="2">
    <citation type="submission" date="2015-01" db="EMBL/GenBank/DDBJ databases">
        <title>Evolutionary Origins and Diversification of the Mycorrhizal Mutualists.</title>
        <authorList>
            <consortium name="DOE Joint Genome Institute"/>
            <consortium name="Mycorrhizal Genomics Consortium"/>
            <person name="Kohler A."/>
            <person name="Kuo A."/>
            <person name="Nagy L.G."/>
            <person name="Floudas D."/>
            <person name="Copeland A."/>
            <person name="Barry K.W."/>
            <person name="Cichocki N."/>
            <person name="Veneault-Fourrey C."/>
            <person name="LaButti K."/>
            <person name="Lindquist E.A."/>
            <person name="Lipzen A."/>
            <person name="Lundell T."/>
            <person name="Morin E."/>
            <person name="Murat C."/>
            <person name="Riley R."/>
            <person name="Ohm R."/>
            <person name="Sun H."/>
            <person name="Tunlid A."/>
            <person name="Henrissat B."/>
            <person name="Grigoriev I.V."/>
            <person name="Hibbett D.S."/>
            <person name="Martin F."/>
        </authorList>
    </citation>
    <scope>NUCLEOTIDE SEQUENCE [LARGE SCALE GENOMIC DNA]</scope>
    <source>
        <strain evidence="3">F 1598</strain>
    </source>
</reference>
<name>A0A0C3BKV9_PILCF</name>
<evidence type="ECO:0000313" key="3">
    <source>
        <dbReference type="Proteomes" id="UP000054166"/>
    </source>
</evidence>
<feature type="compositionally biased region" description="Acidic residues" evidence="1">
    <location>
        <begin position="61"/>
        <end position="76"/>
    </location>
</feature>
<organism evidence="2 3">
    <name type="scientific">Piloderma croceum (strain F 1598)</name>
    <dbReference type="NCBI Taxonomy" id="765440"/>
    <lineage>
        <taxon>Eukaryota</taxon>
        <taxon>Fungi</taxon>
        <taxon>Dikarya</taxon>
        <taxon>Basidiomycota</taxon>
        <taxon>Agaricomycotina</taxon>
        <taxon>Agaricomycetes</taxon>
        <taxon>Agaricomycetidae</taxon>
        <taxon>Atheliales</taxon>
        <taxon>Atheliaceae</taxon>
        <taxon>Piloderma</taxon>
    </lineage>
</organism>
<proteinExistence type="predicted"/>
<dbReference type="EMBL" id="KN832980">
    <property type="protein sequence ID" value="KIM87083.1"/>
    <property type="molecule type" value="Genomic_DNA"/>
</dbReference>